<keyword evidence="3" id="KW-1185">Reference proteome</keyword>
<dbReference type="GO" id="GO:0000379">
    <property type="term" value="P:tRNA-type intron splice site recognition and cleavage"/>
    <property type="evidence" value="ECO:0007669"/>
    <property type="project" value="TreeGrafter"/>
</dbReference>
<dbReference type="GO" id="GO:0005737">
    <property type="term" value="C:cytoplasm"/>
    <property type="evidence" value="ECO:0007669"/>
    <property type="project" value="TreeGrafter"/>
</dbReference>
<dbReference type="AlphaFoldDB" id="A0AAQ6IUX4"/>
<evidence type="ECO:0000313" key="2">
    <source>
        <dbReference type="Ensembl" id="ENSATEP00000078197.1"/>
    </source>
</evidence>
<gene>
    <name evidence="2" type="primary">TSEN2</name>
</gene>
<name>A0AAQ6IUX4_ANATE</name>
<dbReference type="PANTHER" id="PTHR21227:SF0">
    <property type="entry name" value="TRNA-SPLICING ENDONUCLEASE SUBUNIT SEN2"/>
    <property type="match status" value="1"/>
</dbReference>
<organism evidence="2 3">
    <name type="scientific">Anabas testudineus</name>
    <name type="common">Climbing perch</name>
    <name type="synonym">Anthias testudineus</name>
    <dbReference type="NCBI Taxonomy" id="64144"/>
    <lineage>
        <taxon>Eukaryota</taxon>
        <taxon>Metazoa</taxon>
        <taxon>Chordata</taxon>
        <taxon>Craniata</taxon>
        <taxon>Vertebrata</taxon>
        <taxon>Euteleostomi</taxon>
        <taxon>Actinopterygii</taxon>
        <taxon>Neopterygii</taxon>
        <taxon>Teleostei</taxon>
        <taxon>Neoteleostei</taxon>
        <taxon>Acanthomorphata</taxon>
        <taxon>Anabantaria</taxon>
        <taxon>Anabantiformes</taxon>
        <taxon>Anabantoidei</taxon>
        <taxon>Anabantidae</taxon>
        <taxon>Anabas</taxon>
    </lineage>
</organism>
<proteinExistence type="predicted"/>
<feature type="region of interest" description="Disordered" evidence="1">
    <location>
        <begin position="1"/>
        <end position="27"/>
    </location>
</feature>
<reference evidence="2" key="2">
    <citation type="submission" date="2025-08" db="UniProtKB">
        <authorList>
            <consortium name="Ensembl"/>
        </authorList>
    </citation>
    <scope>IDENTIFICATION</scope>
</reference>
<feature type="compositionally biased region" description="Basic and acidic residues" evidence="1">
    <location>
        <begin position="129"/>
        <end position="153"/>
    </location>
</feature>
<protein>
    <submittedName>
        <fullName evidence="2">Uncharacterized protein</fullName>
    </submittedName>
</protein>
<sequence length="273" mass="30681">MQAEFRPPRRRTRVREEYEAPLPISRSPGEKIDLRADLINQHVLVCDPDHIEKIYNQGYFGKGVLSRARPDHSLSDQWEQHEGFFLPVVSQSRYEELLRWAGTALSAQGLDEETVSQMLLQLSQPVEMEDVRREVAGGREGEEGEGRQPERGVRPPTKRLRSGSEVSPEPKRSCSLDKQELEPDTNSDPSSDKDLDSSPDPEPVSEPGSDCDPDPKRLVPGPGFVLVVSDLCEVGGGFREVRRTPFSLSEYLQLNLEEVTRQHSVSKGHQDST</sequence>
<feature type="region of interest" description="Disordered" evidence="1">
    <location>
        <begin position="129"/>
        <end position="222"/>
    </location>
</feature>
<reference evidence="2" key="3">
    <citation type="submission" date="2025-09" db="UniProtKB">
        <authorList>
            <consortium name="Ensembl"/>
        </authorList>
    </citation>
    <scope>IDENTIFICATION</scope>
</reference>
<dbReference type="InterPro" id="IPR006676">
    <property type="entry name" value="tRNA_splic"/>
</dbReference>
<dbReference type="GO" id="GO:0000214">
    <property type="term" value="C:tRNA-intron endonuclease complex"/>
    <property type="evidence" value="ECO:0007669"/>
    <property type="project" value="TreeGrafter"/>
</dbReference>
<accession>A0AAQ6IUX4</accession>
<dbReference type="GO" id="GO:0000213">
    <property type="term" value="F:tRNA-intron lyase activity"/>
    <property type="evidence" value="ECO:0007669"/>
    <property type="project" value="InterPro"/>
</dbReference>
<reference evidence="2 3" key="1">
    <citation type="submission" date="2021-04" db="EMBL/GenBank/DDBJ databases">
        <authorList>
            <consortium name="Wellcome Sanger Institute Data Sharing"/>
        </authorList>
    </citation>
    <scope>NUCLEOTIDE SEQUENCE [LARGE SCALE GENOMIC DNA]</scope>
</reference>
<dbReference type="PANTHER" id="PTHR21227">
    <property type="entry name" value="TRNA-SPLICING ENDONUCLEASE SUBUNIT SEN2"/>
    <property type="match status" value="1"/>
</dbReference>
<evidence type="ECO:0000256" key="1">
    <source>
        <dbReference type="SAM" id="MobiDB-lite"/>
    </source>
</evidence>
<dbReference type="GeneTree" id="ENSGT00940000178764"/>
<evidence type="ECO:0000313" key="3">
    <source>
        <dbReference type="Proteomes" id="UP000265040"/>
    </source>
</evidence>
<dbReference type="Ensembl" id="ENSATET00000074817.1">
    <property type="protein sequence ID" value="ENSATEP00000078197.1"/>
    <property type="gene ID" value="ENSATEG00000030911.1"/>
</dbReference>
<feature type="compositionally biased region" description="Basic and acidic residues" evidence="1">
    <location>
        <begin position="168"/>
        <end position="181"/>
    </location>
</feature>
<dbReference type="Proteomes" id="UP000265040">
    <property type="component" value="Chromosome 5"/>
</dbReference>